<proteinExistence type="predicted"/>
<reference evidence="4 5" key="1">
    <citation type="submission" date="2019-11" db="EMBL/GenBank/DDBJ databases">
        <title>Novel species isolated from a subtropical stream in China.</title>
        <authorList>
            <person name="Lu H."/>
        </authorList>
    </citation>
    <scope>NUCLEOTIDE SEQUENCE [LARGE SCALE GENOMIC DNA]</scope>
    <source>
        <strain evidence="4 5">FT25W</strain>
    </source>
</reference>
<evidence type="ECO:0000256" key="2">
    <source>
        <dbReference type="ARBA" id="ARBA00023163"/>
    </source>
</evidence>
<feature type="domain" description="HTH araC/xylS-type" evidence="3">
    <location>
        <begin position="192"/>
        <end position="266"/>
    </location>
</feature>
<evidence type="ECO:0000313" key="5">
    <source>
        <dbReference type="Proteomes" id="UP000481037"/>
    </source>
</evidence>
<evidence type="ECO:0000259" key="3">
    <source>
        <dbReference type="PROSITE" id="PS01124"/>
    </source>
</evidence>
<accession>A0A6L5QEN7</accession>
<name>A0A6L5QEN7_9BURK</name>
<protein>
    <submittedName>
        <fullName evidence="4">AraC family transcriptional regulator</fullName>
    </submittedName>
</protein>
<dbReference type="PROSITE" id="PS01124">
    <property type="entry name" value="HTH_ARAC_FAMILY_2"/>
    <property type="match status" value="1"/>
</dbReference>
<dbReference type="Proteomes" id="UP000481037">
    <property type="component" value="Unassembled WGS sequence"/>
</dbReference>
<dbReference type="InterPro" id="IPR046532">
    <property type="entry name" value="DUF6597"/>
</dbReference>
<dbReference type="EMBL" id="WKJM01000007">
    <property type="protein sequence ID" value="MRX08213.1"/>
    <property type="molecule type" value="Genomic_DNA"/>
</dbReference>
<comment type="caution">
    <text evidence="4">The sequence shown here is derived from an EMBL/GenBank/DDBJ whole genome shotgun (WGS) entry which is preliminary data.</text>
</comment>
<organism evidence="4 5">
    <name type="scientific">Duganella alba</name>
    <dbReference type="NCBI Taxonomy" id="2666081"/>
    <lineage>
        <taxon>Bacteria</taxon>
        <taxon>Pseudomonadati</taxon>
        <taxon>Pseudomonadota</taxon>
        <taxon>Betaproteobacteria</taxon>
        <taxon>Burkholderiales</taxon>
        <taxon>Oxalobacteraceae</taxon>
        <taxon>Telluria group</taxon>
        <taxon>Duganella</taxon>
    </lineage>
</organism>
<evidence type="ECO:0000256" key="1">
    <source>
        <dbReference type="ARBA" id="ARBA00023015"/>
    </source>
</evidence>
<dbReference type="RefSeq" id="WP_154364625.1">
    <property type="nucleotide sequence ID" value="NZ_WKJM01000007.1"/>
</dbReference>
<dbReference type="InterPro" id="IPR018060">
    <property type="entry name" value="HTH_AraC"/>
</dbReference>
<dbReference type="InterPro" id="IPR009057">
    <property type="entry name" value="Homeodomain-like_sf"/>
</dbReference>
<dbReference type="SUPFAM" id="SSF46689">
    <property type="entry name" value="Homeodomain-like"/>
    <property type="match status" value="1"/>
</dbReference>
<gene>
    <name evidence="4" type="ORF">GJ697_10240</name>
</gene>
<dbReference type="GO" id="GO:0043565">
    <property type="term" value="F:sequence-specific DNA binding"/>
    <property type="evidence" value="ECO:0007669"/>
    <property type="project" value="InterPro"/>
</dbReference>
<dbReference type="AlphaFoldDB" id="A0A6L5QEN7"/>
<dbReference type="Pfam" id="PF20240">
    <property type="entry name" value="DUF6597"/>
    <property type="match status" value="1"/>
</dbReference>
<keyword evidence="2" id="KW-0804">Transcription</keyword>
<sequence length="281" mass="31293">MEPAESPTRLIFPRKTLASCVRACIVRSTIEAPLPDAADRYNHFPATPHCSLTFFIEGEAEVIEPAEAPRESIRVVFGGPQTRPMVTYNPGPVRILMVMLYPQALNALSGVDVSAWVDRWASIEQVLGQDWQALSDAVLCANSDGERLELIENFLEPRWQAARPGGAGATAGDWVRHLAAQAADTAFGRGVRNIERRIKARAGQPMRKLLGFQRAEQSFFEARDEFLAGKAVWADIAARGGYSDQAHFCREARKITGHTPLELARVLASTDERYWIYRVWT</sequence>
<dbReference type="GO" id="GO:0003700">
    <property type="term" value="F:DNA-binding transcription factor activity"/>
    <property type="evidence" value="ECO:0007669"/>
    <property type="project" value="InterPro"/>
</dbReference>
<evidence type="ECO:0000313" key="4">
    <source>
        <dbReference type="EMBL" id="MRX08213.1"/>
    </source>
</evidence>
<keyword evidence="1" id="KW-0805">Transcription regulation</keyword>
<keyword evidence="5" id="KW-1185">Reference proteome</keyword>
<dbReference type="Gene3D" id="1.10.10.60">
    <property type="entry name" value="Homeodomain-like"/>
    <property type="match status" value="1"/>
</dbReference>